<dbReference type="Pfam" id="PF13240">
    <property type="entry name" value="Zn_Ribbon_1"/>
    <property type="match status" value="1"/>
</dbReference>
<evidence type="ECO:0000313" key="4">
    <source>
        <dbReference type="Proteomes" id="UP000321408"/>
    </source>
</evidence>
<dbReference type="Proteomes" id="UP000321408">
    <property type="component" value="Chromosome"/>
</dbReference>
<accession>A0A5B9DDG5</accession>
<keyword evidence="1" id="KW-0812">Transmembrane</keyword>
<dbReference type="RefSeq" id="WP_147663955.1">
    <property type="nucleotide sequence ID" value="NZ_CP042905.2"/>
</dbReference>
<proteinExistence type="predicted"/>
<evidence type="ECO:0000313" key="3">
    <source>
        <dbReference type="EMBL" id="QEE17035.1"/>
    </source>
</evidence>
<dbReference type="GeneID" id="41330845"/>
<dbReference type="KEGG" id="psyt:DSAG12_02867"/>
<feature type="transmembrane region" description="Helical" evidence="1">
    <location>
        <begin position="63"/>
        <end position="82"/>
    </location>
</feature>
<evidence type="ECO:0000259" key="2">
    <source>
        <dbReference type="Pfam" id="PF13240"/>
    </source>
</evidence>
<keyword evidence="1" id="KW-0472">Membrane</keyword>
<feature type="transmembrane region" description="Helical" evidence="1">
    <location>
        <begin position="94"/>
        <end position="113"/>
    </location>
</feature>
<organism evidence="3 4">
    <name type="scientific">Promethearchaeum syntrophicum</name>
    <dbReference type="NCBI Taxonomy" id="2594042"/>
    <lineage>
        <taxon>Archaea</taxon>
        <taxon>Promethearchaeati</taxon>
        <taxon>Promethearchaeota</taxon>
        <taxon>Promethearchaeia</taxon>
        <taxon>Promethearchaeales</taxon>
        <taxon>Promethearchaeaceae</taxon>
        <taxon>Promethearchaeum</taxon>
    </lineage>
</organism>
<feature type="domain" description="Zinc-ribbon" evidence="2">
    <location>
        <begin position="187"/>
        <end position="207"/>
    </location>
</feature>
<keyword evidence="1" id="KW-1133">Transmembrane helix</keyword>
<keyword evidence="4" id="KW-1185">Reference proteome</keyword>
<dbReference type="AlphaFoldDB" id="A0A5B9DDG5"/>
<gene>
    <name evidence="3" type="ORF">DSAG12_02867</name>
</gene>
<sequence length="208" mass="23105">MGTWYNYNCGSCGKHCHKKSVLRCNFCNIPICWSCKKEGLCPDHYQKLTPQERMSLNSTHLTFTWMFRITVWTGLIGIILAFAMWSDTDSTRGFPIKGIVSGLIGLVSCFFCFKSPGWEETKLDKIRATINQRLGVSSGKISAETLLKAVQNFSVGLNVGTKPVQDTSMPPTNFNDSQTSQVDFIICPNCAAKMPEGTTFCGVCGKRM</sequence>
<dbReference type="EMBL" id="CP042905">
    <property type="protein sequence ID" value="QEE17035.1"/>
    <property type="molecule type" value="Genomic_DNA"/>
</dbReference>
<dbReference type="InterPro" id="IPR026870">
    <property type="entry name" value="Zinc_ribbon_dom"/>
</dbReference>
<evidence type="ECO:0000256" key="1">
    <source>
        <dbReference type="SAM" id="Phobius"/>
    </source>
</evidence>
<reference evidence="3 4" key="2">
    <citation type="journal article" date="2024" name="Int. J. Syst. Evol. Microbiol.">
        <title>Promethearchaeum syntrophicum gen. nov., sp. nov., an anaerobic, obligately syntrophic archaeon, the first isolate of the lineage 'Asgard' archaea, and proposal of the new archaeal phylum Promethearchaeota phyl. nov. and kingdom Promethearchaeati regn. nov.</title>
        <authorList>
            <person name="Imachi H."/>
            <person name="Nobu M.K."/>
            <person name="Kato S."/>
            <person name="Takaki Y."/>
            <person name="Miyazaki M."/>
            <person name="Miyata M."/>
            <person name="Ogawara M."/>
            <person name="Saito Y."/>
            <person name="Sakai S."/>
            <person name="Tahara Y.O."/>
            <person name="Takano Y."/>
            <person name="Tasumi E."/>
            <person name="Uematsu K."/>
            <person name="Yoshimura T."/>
            <person name="Itoh T."/>
            <person name="Ohkuma M."/>
            <person name="Takai K."/>
        </authorList>
    </citation>
    <scope>NUCLEOTIDE SEQUENCE [LARGE SCALE GENOMIC DNA]</scope>
    <source>
        <strain evidence="3 4">MK-D1</strain>
    </source>
</reference>
<name>A0A5B9DDG5_9ARCH</name>
<protein>
    <submittedName>
        <fullName evidence="3">Zinc-ribbon domain-containing protein</fullName>
    </submittedName>
</protein>
<reference evidence="3 4" key="1">
    <citation type="journal article" date="2020" name="Nature">
        <title>Isolation of an archaeon at the prokaryote-eukaryote interface.</title>
        <authorList>
            <person name="Imachi H."/>
            <person name="Nobu M.K."/>
            <person name="Nakahara N."/>
            <person name="Morono Y."/>
            <person name="Ogawara M."/>
            <person name="Takaki Y."/>
            <person name="Takano Y."/>
            <person name="Uematsu K."/>
            <person name="Ikuta T."/>
            <person name="Ito M."/>
            <person name="Matsui Y."/>
            <person name="Miyazaki M."/>
            <person name="Murata K."/>
            <person name="Saito Y."/>
            <person name="Sakai S."/>
            <person name="Song C."/>
            <person name="Tasumi E."/>
            <person name="Yamanaka Y."/>
            <person name="Yamaguchi T."/>
            <person name="Kamagata Y."/>
            <person name="Tamaki H."/>
            <person name="Takai K."/>
        </authorList>
    </citation>
    <scope>NUCLEOTIDE SEQUENCE [LARGE SCALE GENOMIC DNA]</scope>
    <source>
        <strain evidence="3 4">MK-D1</strain>
    </source>
</reference>